<dbReference type="InterPro" id="IPR008758">
    <property type="entry name" value="Peptidase_S28"/>
</dbReference>
<comment type="caution">
    <text evidence="7">The sequence shown here is derived from an EMBL/GenBank/DDBJ whole genome shotgun (WGS) entry which is preliminary data.</text>
</comment>
<dbReference type="PANTHER" id="PTHR11010">
    <property type="entry name" value="PROTEASE S28 PRO-X CARBOXYPEPTIDASE-RELATED"/>
    <property type="match status" value="1"/>
</dbReference>
<reference evidence="7 8" key="1">
    <citation type="journal article" date="2024" name="G3 (Bethesda)">
        <title>Genome assembly of Hibiscus sabdariffa L. provides insights into metabolisms of medicinal natural products.</title>
        <authorList>
            <person name="Kim T."/>
        </authorList>
    </citation>
    <scope>NUCLEOTIDE SEQUENCE [LARGE SCALE GENOMIC DNA]</scope>
    <source>
        <strain evidence="7">TK-2024</strain>
        <tissue evidence="7">Old leaves</tissue>
    </source>
</reference>
<evidence type="ECO:0000256" key="5">
    <source>
        <dbReference type="ARBA" id="ARBA00023180"/>
    </source>
</evidence>
<evidence type="ECO:0000256" key="3">
    <source>
        <dbReference type="ARBA" id="ARBA00022729"/>
    </source>
</evidence>
<dbReference type="PANTHER" id="PTHR11010:SF96">
    <property type="entry name" value="LYSOSOMAL PRO-X CARBOXYPEPTIDASE-LIKE ISOFORM X1"/>
    <property type="match status" value="1"/>
</dbReference>
<dbReference type="InterPro" id="IPR029058">
    <property type="entry name" value="AB_hydrolase_fold"/>
</dbReference>
<dbReference type="Proteomes" id="UP001472677">
    <property type="component" value="Unassembled WGS sequence"/>
</dbReference>
<evidence type="ECO:0000256" key="2">
    <source>
        <dbReference type="ARBA" id="ARBA00022670"/>
    </source>
</evidence>
<protein>
    <recommendedName>
        <fullName evidence="9">Lysosomal Pro-X carboxypeptidase</fullName>
    </recommendedName>
</protein>
<evidence type="ECO:0000256" key="6">
    <source>
        <dbReference type="SAM" id="Phobius"/>
    </source>
</evidence>
<evidence type="ECO:0000256" key="1">
    <source>
        <dbReference type="ARBA" id="ARBA00011079"/>
    </source>
</evidence>
<keyword evidence="6" id="KW-0812">Transmembrane</keyword>
<evidence type="ECO:0000313" key="7">
    <source>
        <dbReference type="EMBL" id="KAK8596163.1"/>
    </source>
</evidence>
<feature type="transmembrane region" description="Helical" evidence="6">
    <location>
        <begin position="168"/>
        <end position="186"/>
    </location>
</feature>
<evidence type="ECO:0000313" key="8">
    <source>
        <dbReference type="Proteomes" id="UP001472677"/>
    </source>
</evidence>
<comment type="similarity">
    <text evidence="1">Belongs to the peptidase S28 family.</text>
</comment>
<dbReference type="InterPro" id="IPR042269">
    <property type="entry name" value="Ser_carbopepase_S28_SKS"/>
</dbReference>
<proteinExistence type="inferred from homology"/>
<evidence type="ECO:0000256" key="4">
    <source>
        <dbReference type="ARBA" id="ARBA00022801"/>
    </source>
</evidence>
<keyword evidence="3" id="KW-0732">Signal</keyword>
<organism evidence="7 8">
    <name type="scientific">Hibiscus sabdariffa</name>
    <name type="common">roselle</name>
    <dbReference type="NCBI Taxonomy" id="183260"/>
    <lineage>
        <taxon>Eukaryota</taxon>
        <taxon>Viridiplantae</taxon>
        <taxon>Streptophyta</taxon>
        <taxon>Embryophyta</taxon>
        <taxon>Tracheophyta</taxon>
        <taxon>Spermatophyta</taxon>
        <taxon>Magnoliopsida</taxon>
        <taxon>eudicotyledons</taxon>
        <taxon>Gunneridae</taxon>
        <taxon>Pentapetalae</taxon>
        <taxon>rosids</taxon>
        <taxon>malvids</taxon>
        <taxon>Malvales</taxon>
        <taxon>Malvaceae</taxon>
        <taxon>Malvoideae</taxon>
        <taxon>Hibiscus</taxon>
    </lineage>
</organism>
<sequence>MVLSISITGTAAGWFDIPRLSPTRGALIDNPNLLSSAAVSDDLQTFYYPQTLDHFNYRPESYATFQQRYVMNFKHWGGANDSAPILAYLGAEGPLDNDLAVIGFLNDNAIRFNALIVYIEHRYYGKSIPFGSRAEAFKNASTLGYFNSAQAIADYAEIIMHIKKKLKAFFSPVIVIGGSYGGMLASWLRLKYPHVALGALASSAPILYFDKITPRGAYFSVVTKDFKETSKTCYRTIRDSWSVIDKIASQPHGLAILSSKFKTCEPLKDSSELKNVLVYMYAEAAQYNGPPTYPVTVVCGGIDGANEKQDILSKIFAGVVAYRGKLSCYINQPTKSKTNAFESYGEWRWQTCSEMEIHTSIGNNTMFQATPFDLNAFIEECTSLYGVPPRPHWVTSYYGGHDIKLILQRFGSNIIFSNGLQDPYSRGGVLENISESILAIHTVNGSHCLDIVTEDETDPEWLVRQRETEVKIIKGWIAQYYADLKLTLIKQKELS</sequence>
<keyword evidence="4" id="KW-0378">Hydrolase</keyword>
<dbReference type="EMBL" id="JBBPBM010000002">
    <property type="protein sequence ID" value="KAK8596163.1"/>
    <property type="molecule type" value="Genomic_DNA"/>
</dbReference>
<dbReference type="Gene3D" id="1.20.120.980">
    <property type="entry name" value="Serine carboxypeptidase S28, SKS domain"/>
    <property type="match status" value="1"/>
</dbReference>
<dbReference type="SUPFAM" id="SSF53474">
    <property type="entry name" value="alpha/beta-Hydrolases"/>
    <property type="match status" value="1"/>
</dbReference>
<keyword evidence="6" id="KW-1133">Transmembrane helix</keyword>
<keyword evidence="5" id="KW-0325">Glycoprotein</keyword>
<evidence type="ECO:0008006" key="9">
    <source>
        <dbReference type="Google" id="ProtNLM"/>
    </source>
</evidence>
<keyword evidence="2" id="KW-0645">Protease</keyword>
<gene>
    <name evidence="7" type="ORF">V6N12_064662</name>
</gene>
<dbReference type="Gene3D" id="3.40.50.1820">
    <property type="entry name" value="alpha/beta hydrolase"/>
    <property type="match status" value="1"/>
</dbReference>
<dbReference type="Pfam" id="PF05577">
    <property type="entry name" value="Peptidase_S28"/>
    <property type="match status" value="1"/>
</dbReference>
<name>A0ABR2G6Z2_9ROSI</name>
<keyword evidence="6" id="KW-0472">Membrane</keyword>
<accession>A0ABR2G6Z2</accession>
<keyword evidence="8" id="KW-1185">Reference proteome</keyword>